<feature type="transmembrane region" description="Helical" evidence="2">
    <location>
        <begin position="69"/>
        <end position="88"/>
    </location>
</feature>
<evidence type="ECO:0000256" key="1">
    <source>
        <dbReference type="ARBA" id="ARBA00004651"/>
    </source>
</evidence>
<dbReference type="PROSITE" id="PS51201">
    <property type="entry name" value="RCK_N"/>
    <property type="match status" value="1"/>
</dbReference>
<feature type="transmembrane region" description="Helical" evidence="2">
    <location>
        <begin position="37"/>
        <end position="57"/>
    </location>
</feature>
<name>A0ABX2TLT0_9PROT</name>
<keyword evidence="2" id="KW-0472">Membrane</keyword>
<keyword evidence="2" id="KW-1133">Transmembrane helix</keyword>
<dbReference type="Pfam" id="PF07885">
    <property type="entry name" value="Ion_trans_2"/>
    <property type="match status" value="1"/>
</dbReference>
<comment type="caution">
    <text evidence="4">The sequence shown here is derived from an EMBL/GenBank/DDBJ whole genome shotgun (WGS) entry which is preliminary data.</text>
</comment>
<dbReference type="SUPFAM" id="SSF51735">
    <property type="entry name" value="NAD(P)-binding Rossmann-fold domains"/>
    <property type="match status" value="1"/>
</dbReference>
<keyword evidence="4" id="KW-0813">Transport</keyword>
<keyword evidence="4" id="KW-0406">Ion transport</keyword>
<feature type="domain" description="RCK N-terminal" evidence="3">
    <location>
        <begin position="143"/>
        <end position="263"/>
    </location>
</feature>
<evidence type="ECO:0000313" key="5">
    <source>
        <dbReference type="Proteomes" id="UP000584642"/>
    </source>
</evidence>
<gene>
    <name evidence="4" type="ORF">HND93_30620</name>
</gene>
<evidence type="ECO:0000259" key="3">
    <source>
        <dbReference type="PROSITE" id="PS51201"/>
    </source>
</evidence>
<dbReference type="GO" id="GO:0034220">
    <property type="term" value="P:monoatomic ion transmembrane transport"/>
    <property type="evidence" value="ECO:0007669"/>
    <property type="project" value="UniProtKB-KW"/>
</dbReference>
<dbReference type="EMBL" id="JABFDB010000035">
    <property type="protein sequence ID" value="NYZ24079.1"/>
    <property type="molecule type" value="Genomic_DNA"/>
</dbReference>
<dbReference type="InterPro" id="IPR036291">
    <property type="entry name" value="NAD(P)-bd_dom_sf"/>
</dbReference>
<evidence type="ECO:0000313" key="4">
    <source>
        <dbReference type="EMBL" id="NYZ24079.1"/>
    </source>
</evidence>
<dbReference type="InterPro" id="IPR013099">
    <property type="entry name" value="K_chnl_dom"/>
</dbReference>
<dbReference type="SUPFAM" id="SSF81324">
    <property type="entry name" value="Voltage-gated potassium channels"/>
    <property type="match status" value="1"/>
</dbReference>
<dbReference type="Gene3D" id="3.40.50.720">
    <property type="entry name" value="NAD(P)-binding Rossmann-like Domain"/>
    <property type="match status" value="1"/>
</dbReference>
<accession>A0ABX2TLT0</accession>
<keyword evidence="4" id="KW-0407">Ion channel</keyword>
<dbReference type="InterPro" id="IPR003148">
    <property type="entry name" value="RCK_N"/>
</dbReference>
<reference evidence="4 5" key="1">
    <citation type="submission" date="2020-05" db="EMBL/GenBank/DDBJ databases">
        <title>Azospirillum oleiclasticum sp. nov, a nitrogen-fixing and heavy crude oil-emulsifying bacterium isolated from the crude oil of Yumen Oilfield.</title>
        <authorList>
            <person name="Wu D."/>
            <person name="Cai M."/>
            <person name="Zhang X."/>
        </authorList>
    </citation>
    <scope>NUCLEOTIDE SEQUENCE [LARGE SCALE GENOMIC DNA]</scope>
    <source>
        <strain evidence="4 5">ROY-1-1-2</strain>
    </source>
</reference>
<dbReference type="InterPro" id="IPR050721">
    <property type="entry name" value="Trk_Ktr_HKT_K-transport"/>
</dbReference>
<organism evidence="4 5">
    <name type="scientific">Azospirillum oleiclasticum</name>
    <dbReference type="NCBI Taxonomy" id="2735135"/>
    <lineage>
        <taxon>Bacteria</taxon>
        <taxon>Pseudomonadati</taxon>
        <taxon>Pseudomonadota</taxon>
        <taxon>Alphaproteobacteria</taxon>
        <taxon>Rhodospirillales</taxon>
        <taxon>Azospirillaceae</taxon>
        <taxon>Azospirillum</taxon>
    </lineage>
</organism>
<evidence type="ECO:0000256" key="2">
    <source>
        <dbReference type="SAM" id="Phobius"/>
    </source>
</evidence>
<keyword evidence="2" id="KW-0812">Transmembrane</keyword>
<proteinExistence type="predicted"/>
<comment type="subcellular location">
    <subcellularLocation>
        <location evidence="1">Cell membrane</location>
        <topology evidence="1">Multi-pass membrane protein</topology>
    </subcellularLocation>
</comment>
<dbReference type="PANTHER" id="PTHR43833:SF9">
    <property type="entry name" value="POTASSIUM CHANNEL PROTEIN YUGO-RELATED"/>
    <property type="match status" value="1"/>
</dbReference>
<feature type="transmembrane region" description="Helical" evidence="2">
    <location>
        <begin position="100"/>
        <end position="122"/>
    </location>
</feature>
<dbReference type="Proteomes" id="UP000584642">
    <property type="component" value="Unassembled WGS sequence"/>
</dbReference>
<dbReference type="Pfam" id="PF02254">
    <property type="entry name" value="TrkA_N"/>
    <property type="match status" value="1"/>
</dbReference>
<sequence>MSETGGTKRRRGWGKRGTTRRGRILHIRSGLSPEKTLAVRGGIVIALLITVVAVFWFDRDGLKDNLDDHISFGDVLYFAMITVTTVGYGDIVPVSQTARLIDAFAVTPIRIFIWFIFLGTAYEFVVQRIVEDFRMSRIQANMKDHVILCGYGRSGAIAADEIVARGQPLDRIVAIDQSEERIRLAAEAGLIGLRGDADSEALLGLACVDRAKAVLVTAGRDDTTILVVLTVRHLAPDTRIVASIREEENIKLARLSGADTVISPPRIGGYLLADAIGTAHAAPFLCDLMSAAGKVELHERPAAEADIGKRMAEVGGGIVVQIHSQGRDIPFSERERYIVQRGDTLLLITVPKEA</sequence>
<dbReference type="RefSeq" id="WP_180285856.1">
    <property type="nucleotide sequence ID" value="NZ_JABFDB010000035.1"/>
</dbReference>
<keyword evidence="5" id="KW-1185">Reference proteome</keyword>
<dbReference type="PANTHER" id="PTHR43833">
    <property type="entry name" value="POTASSIUM CHANNEL PROTEIN 2-RELATED-RELATED"/>
    <property type="match status" value="1"/>
</dbReference>
<dbReference type="Gene3D" id="1.10.287.70">
    <property type="match status" value="1"/>
</dbReference>
<protein>
    <submittedName>
        <fullName evidence="4">Potassium channel protein</fullName>
    </submittedName>
</protein>